<proteinExistence type="predicted"/>
<sequence>MTAHDEDRRLTLIGVLVALAMVVAVVLIATNPFAKDPADRIRIVLDVPYVGQGVAAGTPLIMHGVEVGEITGVSVMPGGNVELGASVQIAPIADVTDTLSVDFRPANYFGVTGINLIPGSGGSPLTDGAQINVTPVGNFTLPTMLSQLGEITDGVITPQLVNVINRATRYTDGLNPLFETMLIGAKTLARVQTVSTEQLLQNATGISVAFPSFVDGATVAGDAYNTEFVTWNVSGKDALPGQAYVAEPGMEITDEIWQSRARATLDVMSGSFFGALGRVLSSHSGDLLPAVNLVQTITDVIPGLVTPVGVSDMLVELRTRLQNLYGGTPEQRALQVHLVLDKVPGVQAPVNAMGGP</sequence>
<dbReference type="Proteomes" id="UP000192801">
    <property type="component" value="Unassembled WGS sequence"/>
</dbReference>
<accession>A0A1X0D6J5</accession>
<organism evidence="2 3">
    <name type="scientific">Mycolicibacterium insubricum</name>
    <dbReference type="NCBI Taxonomy" id="444597"/>
    <lineage>
        <taxon>Bacteria</taxon>
        <taxon>Bacillati</taxon>
        <taxon>Actinomycetota</taxon>
        <taxon>Actinomycetes</taxon>
        <taxon>Mycobacteriales</taxon>
        <taxon>Mycobacteriaceae</taxon>
        <taxon>Mycolicibacterium</taxon>
    </lineage>
</organism>
<dbReference type="AlphaFoldDB" id="A0A1X0D6J5"/>
<dbReference type="STRING" id="444597.BST26_15035"/>
<dbReference type="OrthoDB" id="4367361at2"/>
<dbReference type="RefSeq" id="WP_083032031.1">
    <property type="nucleotide sequence ID" value="NZ_AP022618.1"/>
</dbReference>
<keyword evidence="1" id="KW-0472">Membrane</keyword>
<comment type="caution">
    <text evidence="2">The sequence shown here is derived from an EMBL/GenBank/DDBJ whole genome shotgun (WGS) entry which is preliminary data.</text>
</comment>
<evidence type="ECO:0000313" key="3">
    <source>
        <dbReference type="Proteomes" id="UP000192801"/>
    </source>
</evidence>
<gene>
    <name evidence="2" type="ORF">BST26_15035</name>
</gene>
<name>A0A1X0D6J5_9MYCO</name>
<protein>
    <submittedName>
        <fullName evidence="2">Mammalian cell entry related domain protein</fullName>
    </submittedName>
</protein>
<evidence type="ECO:0000313" key="2">
    <source>
        <dbReference type="EMBL" id="ORA68021.1"/>
    </source>
</evidence>
<dbReference type="EMBL" id="MVHS01000039">
    <property type="protein sequence ID" value="ORA68021.1"/>
    <property type="molecule type" value="Genomic_DNA"/>
</dbReference>
<keyword evidence="3" id="KW-1185">Reference proteome</keyword>
<evidence type="ECO:0000256" key="1">
    <source>
        <dbReference type="SAM" id="Phobius"/>
    </source>
</evidence>
<feature type="transmembrane region" description="Helical" evidence="1">
    <location>
        <begin position="12"/>
        <end position="34"/>
    </location>
</feature>
<reference evidence="2 3" key="1">
    <citation type="submission" date="2016-12" db="EMBL/GenBank/DDBJ databases">
        <title>The new phylogeny of genus Mycobacterium.</title>
        <authorList>
            <person name="Tortoli E."/>
            <person name="Trovato A."/>
            <person name="Cirillo D.M."/>
        </authorList>
    </citation>
    <scope>NUCLEOTIDE SEQUENCE [LARGE SCALE GENOMIC DNA]</scope>
    <source>
        <strain evidence="2 3">DSM 45130</strain>
    </source>
</reference>
<keyword evidence="1" id="KW-0812">Transmembrane</keyword>
<keyword evidence="1" id="KW-1133">Transmembrane helix</keyword>